<dbReference type="AlphaFoldDB" id="A0A1N7SWS1"/>
<accession>A0A1N7SWS1</accession>
<proteinExistence type="predicted"/>
<dbReference type="EMBL" id="CYGY02000142">
    <property type="protein sequence ID" value="SIT51802.1"/>
    <property type="molecule type" value="Genomic_DNA"/>
</dbReference>
<name>A0A1N7SWS1_9BURK</name>
<reference evidence="1" key="1">
    <citation type="submission" date="2016-12" db="EMBL/GenBank/DDBJ databases">
        <authorList>
            <person name="Moulin L."/>
        </authorList>
    </citation>
    <scope>NUCLEOTIDE SEQUENCE [LARGE SCALE GENOMIC DNA]</scope>
    <source>
        <strain evidence="1">STM 7183</strain>
    </source>
</reference>
<comment type="caution">
    <text evidence="1">The sequence shown here is derived from an EMBL/GenBank/DDBJ whole genome shotgun (WGS) entry which is preliminary data.</text>
</comment>
<evidence type="ECO:0000313" key="2">
    <source>
        <dbReference type="Proteomes" id="UP000195569"/>
    </source>
</evidence>
<dbReference type="Proteomes" id="UP000195569">
    <property type="component" value="Unassembled WGS sequence"/>
</dbReference>
<sequence>MCVETSSSAGVRVFFFRHGDGTWHVFPPAVDRQEPTTERAAA</sequence>
<protein>
    <submittedName>
        <fullName evidence="1">Uncharacterized protein</fullName>
    </submittedName>
</protein>
<evidence type="ECO:0000313" key="1">
    <source>
        <dbReference type="EMBL" id="SIT51802.1"/>
    </source>
</evidence>
<organism evidence="1 2">
    <name type="scientific">Paraburkholderia piptadeniae</name>
    <dbReference type="NCBI Taxonomy" id="1701573"/>
    <lineage>
        <taxon>Bacteria</taxon>
        <taxon>Pseudomonadati</taxon>
        <taxon>Pseudomonadota</taxon>
        <taxon>Betaproteobacteria</taxon>
        <taxon>Burkholderiales</taxon>
        <taxon>Burkholderiaceae</taxon>
        <taxon>Paraburkholderia</taxon>
    </lineage>
</organism>
<keyword evidence="2" id="KW-1185">Reference proteome</keyword>
<gene>
    <name evidence="1" type="ORF">BN2476_1420004</name>
</gene>